<feature type="binding site" evidence="5 6">
    <location>
        <begin position="24"/>
        <end position="28"/>
    </location>
    <ligand>
        <name>ATP</name>
        <dbReference type="ChEBI" id="CHEBI:30616"/>
    </ligand>
</feature>
<evidence type="ECO:0000256" key="1">
    <source>
        <dbReference type="ARBA" id="ARBA00022679"/>
    </source>
</evidence>
<dbReference type="RefSeq" id="WP_084663503.1">
    <property type="nucleotide sequence ID" value="NZ_LT838272.1"/>
</dbReference>
<evidence type="ECO:0000256" key="7">
    <source>
        <dbReference type="RuleBase" id="RU000505"/>
    </source>
</evidence>
<evidence type="ECO:0000256" key="4">
    <source>
        <dbReference type="ARBA" id="ARBA00022840"/>
    </source>
</evidence>
<dbReference type="PROSITE" id="PS00112">
    <property type="entry name" value="PHOSPHAGEN_KINASE"/>
    <property type="match status" value="1"/>
</dbReference>
<evidence type="ECO:0000259" key="8">
    <source>
        <dbReference type="PROSITE" id="PS51510"/>
    </source>
</evidence>
<evidence type="ECO:0000256" key="2">
    <source>
        <dbReference type="ARBA" id="ARBA00022741"/>
    </source>
</evidence>
<dbReference type="GO" id="GO:1990424">
    <property type="term" value="F:protein arginine kinase activity"/>
    <property type="evidence" value="ECO:0007669"/>
    <property type="project" value="UniProtKB-EC"/>
</dbReference>
<comment type="function">
    <text evidence="5">Catalyzes the specific phosphorylation of arginine residues in proteins.</text>
</comment>
<dbReference type="GO" id="GO:0005524">
    <property type="term" value="F:ATP binding"/>
    <property type="evidence" value="ECO:0007669"/>
    <property type="project" value="UniProtKB-UniRule"/>
</dbReference>
<dbReference type="Proteomes" id="UP000192569">
    <property type="component" value="Chromosome I"/>
</dbReference>
<dbReference type="InterPro" id="IPR023660">
    <property type="entry name" value="Arg_Kinase"/>
</dbReference>
<dbReference type="Gene3D" id="3.30.590.10">
    <property type="entry name" value="Glutamine synthetase/guanido kinase, catalytic domain"/>
    <property type="match status" value="1"/>
</dbReference>
<evidence type="ECO:0000256" key="6">
    <source>
        <dbReference type="PROSITE-ProRule" id="PRU00843"/>
    </source>
</evidence>
<comment type="catalytic activity">
    <reaction evidence="5">
        <text>L-arginyl-[protein] + ATP = N(omega)-phospho-L-arginyl-[protein] + ADP + H(+)</text>
        <dbReference type="Rhea" id="RHEA:43384"/>
        <dbReference type="Rhea" id="RHEA-COMP:10532"/>
        <dbReference type="Rhea" id="RHEA-COMP:10533"/>
        <dbReference type="ChEBI" id="CHEBI:15378"/>
        <dbReference type="ChEBI" id="CHEBI:29965"/>
        <dbReference type="ChEBI" id="CHEBI:30616"/>
        <dbReference type="ChEBI" id="CHEBI:83226"/>
        <dbReference type="ChEBI" id="CHEBI:456216"/>
        <dbReference type="EC" id="2.7.14.1"/>
    </reaction>
</comment>
<keyword evidence="5" id="KW-0021">Allosteric enzyme</keyword>
<organism evidence="9 10">
    <name type="scientific">Thermanaeromonas toyohensis ToBE</name>
    <dbReference type="NCBI Taxonomy" id="698762"/>
    <lineage>
        <taxon>Bacteria</taxon>
        <taxon>Bacillati</taxon>
        <taxon>Bacillota</taxon>
        <taxon>Clostridia</taxon>
        <taxon>Neomoorellales</taxon>
        <taxon>Neomoorellaceae</taxon>
        <taxon>Thermanaeromonas</taxon>
    </lineage>
</organism>
<feature type="binding site" evidence="5 6">
    <location>
        <begin position="206"/>
        <end position="211"/>
    </location>
    <ligand>
        <name>ATP</name>
        <dbReference type="ChEBI" id="CHEBI:30616"/>
    </ligand>
</feature>
<evidence type="ECO:0000313" key="9">
    <source>
        <dbReference type="EMBL" id="SMB91100.1"/>
    </source>
</evidence>
<dbReference type="STRING" id="698762.SAMN00808754_0385"/>
<feature type="domain" description="Phosphagen kinase C-terminal" evidence="8">
    <location>
        <begin position="21"/>
        <end position="253"/>
    </location>
</feature>
<keyword evidence="4 5" id="KW-0067">ATP-binding</keyword>
<dbReference type="Pfam" id="PF00217">
    <property type="entry name" value="ATP-gua_Ptrans"/>
    <property type="match status" value="1"/>
</dbReference>
<name>A0A1W1VD25_9FIRM</name>
<evidence type="ECO:0000256" key="3">
    <source>
        <dbReference type="ARBA" id="ARBA00022777"/>
    </source>
</evidence>
<dbReference type="PANTHER" id="PTHR11547:SF38">
    <property type="entry name" value="ARGININE KINASE 1-RELATED"/>
    <property type="match status" value="1"/>
</dbReference>
<gene>
    <name evidence="5" type="primary">mcsB</name>
    <name evidence="9" type="ORF">SAMN00808754_0385</name>
</gene>
<reference evidence="9 10" key="1">
    <citation type="submission" date="2017-04" db="EMBL/GenBank/DDBJ databases">
        <authorList>
            <person name="Afonso C.L."/>
            <person name="Miller P.J."/>
            <person name="Scott M.A."/>
            <person name="Spackman E."/>
            <person name="Goraichik I."/>
            <person name="Dimitrov K.M."/>
            <person name="Suarez D.L."/>
            <person name="Swayne D.E."/>
        </authorList>
    </citation>
    <scope>NUCLEOTIDE SEQUENCE [LARGE SCALE GENOMIC DNA]</scope>
    <source>
        <strain evidence="9 10">ToBE</strain>
    </source>
</reference>
<accession>A0A1W1VD25</accession>
<dbReference type="InterPro" id="IPR014746">
    <property type="entry name" value="Gln_synth/guanido_kin_cat_dom"/>
</dbReference>
<dbReference type="InterPro" id="IPR022414">
    <property type="entry name" value="ATP-guanido_PTrfase_cat"/>
</dbReference>
<dbReference type="CDD" id="cd07930">
    <property type="entry name" value="bacterial_phosphagen_kinase"/>
    <property type="match status" value="1"/>
</dbReference>
<dbReference type="GO" id="GO:0004111">
    <property type="term" value="F:creatine kinase activity"/>
    <property type="evidence" value="ECO:0007669"/>
    <property type="project" value="InterPro"/>
</dbReference>
<dbReference type="GO" id="GO:0005615">
    <property type="term" value="C:extracellular space"/>
    <property type="evidence" value="ECO:0007669"/>
    <property type="project" value="TreeGrafter"/>
</dbReference>
<dbReference type="PROSITE" id="PS51510">
    <property type="entry name" value="PHOSPHAGEN_KINASE_C"/>
    <property type="match status" value="1"/>
</dbReference>
<dbReference type="EMBL" id="LT838272">
    <property type="protein sequence ID" value="SMB91100.1"/>
    <property type="molecule type" value="Genomic_DNA"/>
</dbReference>
<dbReference type="PANTHER" id="PTHR11547">
    <property type="entry name" value="ARGININE OR CREATINE KINASE"/>
    <property type="match status" value="1"/>
</dbReference>
<dbReference type="OrthoDB" id="9791353at2"/>
<dbReference type="GO" id="GO:0046314">
    <property type="term" value="P:phosphocreatine biosynthetic process"/>
    <property type="evidence" value="ECO:0007669"/>
    <property type="project" value="InterPro"/>
</dbReference>
<dbReference type="AlphaFoldDB" id="A0A1W1VD25"/>
<dbReference type="InterPro" id="IPR022415">
    <property type="entry name" value="ATP-guanido_PTrfase_AS"/>
</dbReference>
<dbReference type="NCBIfam" id="NF002194">
    <property type="entry name" value="PRK01059.1-4"/>
    <property type="match status" value="1"/>
</dbReference>
<keyword evidence="1 5" id="KW-0808">Transferase</keyword>
<feature type="binding site" evidence="5 6">
    <location>
        <position position="90"/>
    </location>
    <ligand>
        <name>ATP</name>
        <dbReference type="ChEBI" id="CHEBI:30616"/>
    </ligand>
</feature>
<feature type="binding site" evidence="5 6">
    <location>
        <begin position="175"/>
        <end position="179"/>
    </location>
    <ligand>
        <name>ATP</name>
        <dbReference type="ChEBI" id="CHEBI:30616"/>
    </ligand>
</feature>
<dbReference type="InterPro" id="IPR000749">
    <property type="entry name" value="ATP-guanido_PTrfase"/>
</dbReference>
<comment type="similarity">
    <text evidence="5 6 7">Belongs to the ATP:guanido phosphotransferase family.</text>
</comment>
<evidence type="ECO:0000256" key="5">
    <source>
        <dbReference type="HAMAP-Rule" id="MF_00602"/>
    </source>
</evidence>
<dbReference type="SUPFAM" id="SSF55931">
    <property type="entry name" value="Glutamine synthetase/guanido kinase"/>
    <property type="match status" value="1"/>
</dbReference>
<evidence type="ECO:0000313" key="10">
    <source>
        <dbReference type="Proteomes" id="UP000192569"/>
    </source>
</evidence>
<feature type="binding site" evidence="5 6">
    <location>
        <position position="124"/>
    </location>
    <ligand>
        <name>ATP</name>
        <dbReference type="ChEBI" id="CHEBI:30616"/>
    </ligand>
</feature>
<dbReference type="EC" id="2.7.14.1" evidence="5"/>
<keyword evidence="3 5" id="KW-0418">Kinase</keyword>
<proteinExistence type="inferred from homology"/>
<sequence length="353" mass="39651">MGIRLEHLSKWMEGSGPHADIIISSRIRLARNLKGMPFPHLMDSRQEGRVVQLVGRAIQSPTVEKTSGQLYLQRLRELTPLERQILVEKHLISPQLAGDNGEKAVVLREDEAISIMVNEEDHLRLQCLLPALMLHEGWRMATSLDDALEEELDYAFDQERGYLTACPTNVGTGLRASVMVHLPALVISKQAGQVLSALTKVGLAVRGLYGEGTEAAGNLFQISNQITLGRTEEELINNLSAVAVQLADQERAAREHLYKKSRWQLEDRVGRAYGILAHARILNSQEALKLLSDVRLGVEMKIIRGVDQRVINQLMFMIQPAFLQYLAGREMPPHERDVQRANLIRERLQGRSS</sequence>
<comment type="activity regulation">
    <text evidence="5">Appears to be allosterically activated by the binding of pArg-containing polypeptides to the pArg-binding pocket localized in the C-terminal domain of McsB.</text>
</comment>
<keyword evidence="2 5" id="KW-0547">Nucleotide-binding</keyword>
<keyword evidence="10" id="KW-1185">Reference proteome</keyword>
<dbReference type="HAMAP" id="MF_00602">
    <property type="entry name" value="Prot_Arg_kinase"/>
    <property type="match status" value="1"/>
</dbReference>
<protein>
    <recommendedName>
        <fullName evidence="5">Protein-arginine kinase</fullName>
        <ecNumber evidence="5">2.7.14.1</ecNumber>
    </recommendedName>
</protein>
<feature type="short sequence motif" description="RDXXRA motif of the pArg binding pocket involved in allosteric regulation" evidence="5">
    <location>
        <begin position="336"/>
        <end position="341"/>
    </location>
</feature>